<dbReference type="EMBL" id="KR106190">
    <property type="protein sequence ID" value="AKP49111.1"/>
    <property type="molecule type" value="Genomic_DNA"/>
</dbReference>
<name>A0A0H4P4R1_PSEAI</name>
<reference evidence="2" key="1">
    <citation type="journal article" date="2016" name="PLoS ONE">
        <title>A Site-Specific Integrative Plasmid Found in Pseudomonas aeruginosa Clinical Isolate HS87 along with A Plasmid Carrying an Aminoglycoside-Resistant Gene.</title>
        <authorList>
            <person name="Bi D."/>
            <person name="Xie Y."/>
            <person name="Tai C."/>
            <person name="Jiang X."/>
            <person name="Zhang J."/>
            <person name="Harrison E.M."/>
            <person name="Jia S."/>
            <person name="Deng Z."/>
            <person name="Rajakumar K."/>
            <person name="Ou H.Y."/>
        </authorList>
    </citation>
    <scope>NUCLEOTIDE SEQUENCE</scope>
    <source>
        <strain evidence="2">HS87</strain>
        <plasmid evidence="2">pHS87a</plasmid>
    </source>
</reference>
<geneLocation type="plasmid" evidence="2">
    <name>pHS87a</name>
</geneLocation>
<keyword evidence="2" id="KW-0614">Plasmid</keyword>
<protein>
    <submittedName>
        <fullName evidence="2">Uncharacterized protein</fullName>
    </submittedName>
</protein>
<feature type="region of interest" description="Disordered" evidence="1">
    <location>
        <begin position="140"/>
        <end position="166"/>
    </location>
</feature>
<accession>A0A0H4P4R1</accession>
<evidence type="ECO:0000313" key="2">
    <source>
        <dbReference type="EMBL" id="AKP49111.1"/>
    </source>
</evidence>
<organism evidence="2">
    <name type="scientific">Pseudomonas aeruginosa</name>
    <dbReference type="NCBI Taxonomy" id="287"/>
    <lineage>
        <taxon>Bacteria</taxon>
        <taxon>Pseudomonadati</taxon>
        <taxon>Pseudomonadota</taxon>
        <taxon>Gammaproteobacteria</taxon>
        <taxon>Pseudomonadales</taxon>
        <taxon>Pseudomonadaceae</taxon>
        <taxon>Pseudomonas</taxon>
    </lineage>
</organism>
<dbReference type="AlphaFoldDB" id="A0A0H4P4R1"/>
<proteinExistence type="predicted"/>
<sequence>MQFKVIRHRNKDGSYRKGYRVQCLRRVREVTPDFPEGRNVQRVVATFDREARELPADVRAILTPAEVEEWKEWRVKEDEEELAAAAQFELDTLAESARVARMGLAKGYATTTPDNAVAIRKEFRALARMLIELGLMPEPVRGRPEKEEESDLPLLPNFAPPGTPAYESYQRLLDEHERTKAQNNDGG</sequence>
<evidence type="ECO:0000256" key="1">
    <source>
        <dbReference type="SAM" id="MobiDB-lite"/>
    </source>
</evidence>